<dbReference type="InterPro" id="IPR039261">
    <property type="entry name" value="FNR_nucleotide-bd"/>
</dbReference>
<proteinExistence type="predicted"/>
<evidence type="ECO:0000313" key="3">
    <source>
        <dbReference type="Proteomes" id="UP001500596"/>
    </source>
</evidence>
<name>A0ABN2G146_9MICO</name>
<dbReference type="PANTHER" id="PTHR30157">
    <property type="entry name" value="FERRIC REDUCTASE, NADPH-DEPENDENT"/>
    <property type="match status" value="1"/>
</dbReference>
<dbReference type="InterPro" id="IPR017927">
    <property type="entry name" value="FAD-bd_FR_type"/>
</dbReference>
<dbReference type="Gene3D" id="2.40.30.10">
    <property type="entry name" value="Translation factors"/>
    <property type="match status" value="1"/>
</dbReference>
<comment type="caution">
    <text evidence="2">The sequence shown here is derived from an EMBL/GenBank/DDBJ whole genome shotgun (WGS) entry which is preliminary data.</text>
</comment>
<dbReference type="EMBL" id="BAAAPK010000001">
    <property type="protein sequence ID" value="GAA1663537.1"/>
    <property type="molecule type" value="Genomic_DNA"/>
</dbReference>
<keyword evidence="3" id="KW-1185">Reference proteome</keyword>
<dbReference type="InterPro" id="IPR017938">
    <property type="entry name" value="Riboflavin_synthase-like_b-brl"/>
</dbReference>
<gene>
    <name evidence="2" type="ORF">GCM10009807_04550</name>
</gene>
<evidence type="ECO:0000259" key="1">
    <source>
        <dbReference type="PROSITE" id="PS51384"/>
    </source>
</evidence>
<dbReference type="RefSeq" id="WP_344051183.1">
    <property type="nucleotide sequence ID" value="NZ_BAAAPK010000001.1"/>
</dbReference>
<organism evidence="2 3">
    <name type="scientific">Microbacterium lacus</name>
    <dbReference type="NCBI Taxonomy" id="415217"/>
    <lineage>
        <taxon>Bacteria</taxon>
        <taxon>Bacillati</taxon>
        <taxon>Actinomycetota</taxon>
        <taxon>Actinomycetes</taxon>
        <taxon>Micrococcales</taxon>
        <taxon>Microbacteriaceae</taxon>
        <taxon>Microbacterium</taxon>
    </lineage>
</organism>
<feature type="domain" description="FAD-binding FR-type" evidence="1">
    <location>
        <begin position="15"/>
        <end position="142"/>
    </location>
</feature>
<dbReference type="InterPro" id="IPR013113">
    <property type="entry name" value="SIP_FAD-bd"/>
</dbReference>
<protein>
    <submittedName>
        <fullName evidence="2">Siderophore-interacting protein</fullName>
    </submittedName>
</protein>
<dbReference type="PANTHER" id="PTHR30157:SF0">
    <property type="entry name" value="NADPH-DEPENDENT FERRIC-CHELATE REDUCTASE"/>
    <property type="match status" value="1"/>
</dbReference>
<dbReference type="PROSITE" id="PS51384">
    <property type="entry name" value="FAD_FR"/>
    <property type="match status" value="1"/>
</dbReference>
<dbReference type="Pfam" id="PF04954">
    <property type="entry name" value="SIP"/>
    <property type="match status" value="1"/>
</dbReference>
<accession>A0ABN2G146</accession>
<dbReference type="Gene3D" id="3.40.50.80">
    <property type="entry name" value="Nucleotide-binding domain of ferredoxin-NADP reductase (FNR) module"/>
    <property type="match status" value="1"/>
</dbReference>
<dbReference type="Proteomes" id="UP001500596">
    <property type="component" value="Unassembled WGS sequence"/>
</dbReference>
<dbReference type="SUPFAM" id="SSF63380">
    <property type="entry name" value="Riboflavin synthase domain-like"/>
    <property type="match status" value="1"/>
</dbReference>
<dbReference type="InterPro" id="IPR039374">
    <property type="entry name" value="SIP_fam"/>
</dbReference>
<sequence>MSEDRFAREGGRNRFTARAATVLRVERVAPPIVRVTVSGPDFADFTSTGPADHVRVYFPDAATGELVAPTPTGPGEDGIVRPDRASIARDFTPLPRTTADGVEVDLDFFVHPDPGPASAWAEGARPGDRLVLVGPRGSRRAPQGIDGLVLICDETSLPSASRWVRGIPVGIPVDVIASVHGDGRWVQDYLDADAAAPGIRVHTLPPDPSGASVIAALPPIGEGVFVWAAGEAAGLVPVRRHLRRALGLGPAQAQVSGYWRRGVEAFDHHAPIDPFDPDV</sequence>
<dbReference type="Pfam" id="PF08021">
    <property type="entry name" value="FAD_binding_9"/>
    <property type="match status" value="1"/>
</dbReference>
<reference evidence="2 3" key="1">
    <citation type="journal article" date="2019" name="Int. J. Syst. Evol. Microbiol.">
        <title>The Global Catalogue of Microorganisms (GCM) 10K type strain sequencing project: providing services to taxonomists for standard genome sequencing and annotation.</title>
        <authorList>
            <consortium name="The Broad Institute Genomics Platform"/>
            <consortium name="The Broad Institute Genome Sequencing Center for Infectious Disease"/>
            <person name="Wu L."/>
            <person name="Ma J."/>
        </authorList>
    </citation>
    <scope>NUCLEOTIDE SEQUENCE [LARGE SCALE GENOMIC DNA]</scope>
    <source>
        <strain evidence="2 3">JCM 15575</strain>
    </source>
</reference>
<dbReference type="CDD" id="cd06193">
    <property type="entry name" value="siderophore_interacting"/>
    <property type="match status" value="1"/>
</dbReference>
<evidence type="ECO:0000313" key="2">
    <source>
        <dbReference type="EMBL" id="GAA1663537.1"/>
    </source>
</evidence>
<dbReference type="InterPro" id="IPR007037">
    <property type="entry name" value="SIP_rossman_dom"/>
</dbReference>